<evidence type="ECO:0000256" key="3">
    <source>
        <dbReference type="ARBA" id="ARBA00022980"/>
    </source>
</evidence>
<dbReference type="PANTHER" id="PTHR28184">
    <property type="entry name" value="MITOCHONDRIAL HOMOLOGOUS RECOMBINATION PROTEIN 1"/>
    <property type="match status" value="1"/>
</dbReference>
<dbReference type="GO" id="GO:1990904">
    <property type="term" value="C:ribonucleoprotein complex"/>
    <property type="evidence" value="ECO:0007669"/>
    <property type="project" value="UniProtKB-KW"/>
</dbReference>
<dbReference type="Pfam" id="PF12829">
    <property type="entry name" value="Mhr1"/>
    <property type="match status" value="1"/>
</dbReference>
<comment type="similarity">
    <text evidence="2">Belongs to the mitochondrion-specific ribosomal protein mL67 family.</text>
</comment>
<gene>
    <name evidence="10" type="ORF">EI97DRAFT_504158</name>
</gene>
<protein>
    <recommendedName>
        <fullName evidence="8">Large ribosomal subunit protein mL67</fullName>
    </recommendedName>
</protein>
<dbReference type="GO" id="GO:0005840">
    <property type="term" value="C:ribosome"/>
    <property type="evidence" value="ECO:0007669"/>
    <property type="project" value="UniProtKB-KW"/>
</dbReference>
<evidence type="ECO:0000256" key="9">
    <source>
        <dbReference type="SAM" id="Coils"/>
    </source>
</evidence>
<evidence type="ECO:0000256" key="6">
    <source>
        <dbReference type="ARBA" id="ARBA00023163"/>
    </source>
</evidence>
<dbReference type="InterPro" id="IPR024629">
    <property type="entry name" value="Ribosomal_mL67"/>
</dbReference>
<dbReference type="EMBL" id="ML986520">
    <property type="protein sequence ID" value="KAF2272487.1"/>
    <property type="molecule type" value="Genomic_DNA"/>
</dbReference>
<organism evidence="10 11">
    <name type="scientific">Westerdykella ornata</name>
    <dbReference type="NCBI Taxonomy" id="318751"/>
    <lineage>
        <taxon>Eukaryota</taxon>
        <taxon>Fungi</taxon>
        <taxon>Dikarya</taxon>
        <taxon>Ascomycota</taxon>
        <taxon>Pezizomycotina</taxon>
        <taxon>Dothideomycetes</taxon>
        <taxon>Pleosporomycetidae</taxon>
        <taxon>Pleosporales</taxon>
        <taxon>Sporormiaceae</taxon>
        <taxon>Westerdykella</taxon>
    </lineage>
</organism>
<evidence type="ECO:0000256" key="2">
    <source>
        <dbReference type="ARBA" id="ARBA00010741"/>
    </source>
</evidence>
<dbReference type="Proteomes" id="UP000800097">
    <property type="component" value="Unassembled WGS sequence"/>
</dbReference>
<dbReference type="PANTHER" id="PTHR28184:SF1">
    <property type="entry name" value="LARGE RIBOSOMAL SUBUNIT PROTEIN ML67"/>
    <property type="match status" value="1"/>
</dbReference>
<keyword evidence="5" id="KW-0496">Mitochondrion</keyword>
<keyword evidence="11" id="KW-1185">Reference proteome</keyword>
<dbReference type="GO" id="GO:0005739">
    <property type="term" value="C:mitochondrion"/>
    <property type="evidence" value="ECO:0007669"/>
    <property type="project" value="UniProtKB-SubCell"/>
</dbReference>
<dbReference type="GO" id="GO:0003697">
    <property type="term" value="F:single-stranded DNA binding"/>
    <property type="evidence" value="ECO:0007669"/>
    <property type="project" value="InterPro"/>
</dbReference>
<dbReference type="AlphaFoldDB" id="A0A6A6J8B6"/>
<dbReference type="OrthoDB" id="5333655at2759"/>
<feature type="coiled-coil region" evidence="9">
    <location>
        <begin position="187"/>
        <end position="214"/>
    </location>
</feature>
<dbReference type="GO" id="GO:0003735">
    <property type="term" value="F:structural constituent of ribosome"/>
    <property type="evidence" value="ECO:0007669"/>
    <property type="project" value="TreeGrafter"/>
</dbReference>
<keyword evidence="3" id="KW-0689">Ribosomal protein</keyword>
<evidence type="ECO:0000256" key="1">
    <source>
        <dbReference type="ARBA" id="ARBA00004173"/>
    </source>
</evidence>
<name>A0A6A6J8B6_WESOR</name>
<evidence type="ECO:0000313" key="11">
    <source>
        <dbReference type="Proteomes" id="UP000800097"/>
    </source>
</evidence>
<proteinExistence type="inferred from homology"/>
<evidence type="ECO:0000256" key="7">
    <source>
        <dbReference type="ARBA" id="ARBA00023274"/>
    </source>
</evidence>
<evidence type="ECO:0000256" key="8">
    <source>
        <dbReference type="ARBA" id="ARBA00035185"/>
    </source>
</evidence>
<keyword evidence="4" id="KW-0805">Transcription regulation</keyword>
<evidence type="ECO:0000313" key="10">
    <source>
        <dbReference type="EMBL" id="KAF2272487.1"/>
    </source>
</evidence>
<reference evidence="10" key="1">
    <citation type="journal article" date="2020" name="Stud. Mycol.">
        <title>101 Dothideomycetes genomes: a test case for predicting lifestyles and emergence of pathogens.</title>
        <authorList>
            <person name="Haridas S."/>
            <person name="Albert R."/>
            <person name="Binder M."/>
            <person name="Bloem J."/>
            <person name="Labutti K."/>
            <person name="Salamov A."/>
            <person name="Andreopoulos B."/>
            <person name="Baker S."/>
            <person name="Barry K."/>
            <person name="Bills G."/>
            <person name="Bluhm B."/>
            <person name="Cannon C."/>
            <person name="Castanera R."/>
            <person name="Culley D."/>
            <person name="Daum C."/>
            <person name="Ezra D."/>
            <person name="Gonzalez J."/>
            <person name="Henrissat B."/>
            <person name="Kuo A."/>
            <person name="Liang C."/>
            <person name="Lipzen A."/>
            <person name="Lutzoni F."/>
            <person name="Magnuson J."/>
            <person name="Mondo S."/>
            <person name="Nolan M."/>
            <person name="Ohm R."/>
            <person name="Pangilinan J."/>
            <person name="Park H.-J."/>
            <person name="Ramirez L."/>
            <person name="Alfaro M."/>
            <person name="Sun H."/>
            <person name="Tritt A."/>
            <person name="Yoshinaga Y."/>
            <person name="Zwiers L.-H."/>
            <person name="Turgeon B."/>
            <person name="Goodwin S."/>
            <person name="Spatafora J."/>
            <person name="Crous P."/>
            <person name="Grigoriev I."/>
        </authorList>
    </citation>
    <scope>NUCLEOTIDE SEQUENCE</scope>
    <source>
        <strain evidence="10">CBS 379.55</strain>
    </source>
</reference>
<dbReference type="GO" id="GO:0000150">
    <property type="term" value="F:DNA strand exchange activity"/>
    <property type="evidence" value="ECO:0007669"/>
    <property type="project" value="InterPro"/>
</dbReference>
<evidence type="ECO:0000256" key="4">
    <source>
        <dbReference type="ARBA" id="ARBA00023015"/>
    </source>
</evidence>
<dbReference type="RefSeq" id="XP_033650026.1">
    <property type="nucleotide sequence ID" value="XM_033802810.1"/>
</dbReference>
<keyword evidence="9" id="KW-0175">Coiled coil</keyword>
<keyword evidence="7" id="KW-0687">Ribonucleoprotein</keyword>
<sequence>MPRHLPLPKGNEKIWRELLPPTSALQKLGRHVYVFRNTQTNQIVYSLYPVIEQRHLKQLPFIGKHSVPPRIRPDKWTAHCRVGPFPTGTQGKDFLRKLRELRRLHETTWNKTNPEWKKEPKKNLIKLIMDQRGNTTIDIATVLEIHNKMRTEQQEEKEWQAQKQEKFLEGKWEKLRHLAKLGNEGKIPDLESQIKEAEAQKEKVANDAVEERRLRRQIKEDRLQIRRIQSAMQLVKRIDNAPSQTLKDRIYRSILPDQLRTLPEVFSLEGVEIHWADREDEIYQCNWPVEVQHAFIPKPEILTEEEFAFRASQERQLIEEEALKRVEEILLNEENERRAAQGLPPLERLAQPQPTTPPVLQEEVTVEASKPGLIARFTSMFKRA</sequence>
<dbReference type="GeneID" id="54555985"/>
<evidence type="ECO:0000256" key="5">
    <source>
        <dbReference type="ARBA" id="ARBA00023128"/>
    </source>
</evidence>
<accession>A0A6A6J8B6</accession>
<comment type="subcellular location">
    <subcellularLocation>
        <location evidence="1">Mitochondrion</location>
    </subcellularLocation>
</comment>
<keyword evidence="6" id="KW-0804">Transcription</keyword>